<accession>A0ABY4M2X6</accession>
<dbReference type="PANTHER" id="PTHR43272">
    <property type="entry name" value="LONG-CHAIN-FATTY-ACID--COA LIGASE"/>
    <property type="match status" value="1"/>
</dbReference>
<keyword evidence="1" id="KW-0547">Nucleotide-binding</keyword>
<dbReference type="InterPro" id="IPR020845">
    <property type="entry name" value="AMP-binding_CS"/>
</dbReference>
<dbReference type="InterPro" id="IPR042099">
    <property type="entry name" value="ANL_N_sf"/>
</dbReference>
<evidence type="ECO:0000259" key="3">
    <source>
        <dbReference type="Pfam" id="PF00501"/>
    </source>
</evidence>
<keyword evidence="5" id="KW-1185">Reference proteome</keyword>
<dbReference type="InterPro" id="IPR000873">
    <property type="entry name" value="AMP-dep_synth/lig_dom"/>
</dbReference>
<feature type="domain" description="AMP-dependent synthetase/ligase" evidence="3">
    <location>
        <begin position="25"/>
        <end position="435"/>
    </location>
</feature>
<dbReference type="Pfam" id="PF23562">
    <property type="entry name" value="AMP-binding_C_3"/>
    <property type="match status" value="1"/>
</dbReference>
<evidence type="ECO:0000256" key="1">
    <source>
        <dbReference type="ARBA" id="ARBA00022741"/>
    </source>
</evidence>
<reference evidence="4" key="1">
    <citation type="submission" date="2021-10" db="EMBL/GenBank/DDBJ databases">
        <title>Streptomyces nigrumlapis sp.nov.,an antimicrobial producing actinobacterium isolated from Black Gobi rocks.</title>
        <authorList>
            <person name="Wen Y."/>
            <person name="Zhang W."/>
            <person name="Liu X.G."/>
        </authorList>
    </citation>
    <scope>NUCLEOTIDE SEQUENCE</scope>
    <source>
        <strain evidence="4">ST13-2-2</strain>
    </source>
</reference>
<dbReference type="PROSITE" id="PS00455">
    <property type="entry name" value="AMP_BINDING"/>
    <property type="match status" value="1"/>
</dbReference>
<organism evidence="4 5">
    <name type="scientific">Streptomyces halobius</name>
    <dbReference type="NCBI Taxonomy" id="2879846"/>
    <lineage>
        <taxon>Bacteria</taxon>
        <taxon>Bacillati</taxon>
        <taxon>Actinomycetota</taxon>
        <taxon>Actinomycetes</taxon>
        <taxon>Kitasatosporales</taxon>
        <taxon>Streptomycetaceae</taxon>
        <taxon>Streptomyces</taxon>
    </lineage>
</organism>
<evidence type="ECO:0000313" key="5">
    <source>
        <dbReference type="Proteomes" id="UP000830115"/>
    </source>
</evidence>
<evidence type="ECO:0000313" key="4">
    <source>
        <dbReference type="EMBL" id="UQA92070.1"/>
    </source>
</evidence>
<dbReference type="Pfam" id="PF00501">
    <property type="entry name" value="AMP-binding"/>
    <property type="match status" value="1"/>
</dbReference>
<dbReference type="CDD" id="cd05907">
    <property type="entry name" value="VL_LC_FACS_like"/>
    <property type="match status" value="1"/>
</dbReference>
<dbReference type="PANTHER" id="PTHR43272:SF33">
    <property type="entry name" value="AMP-BINDING DOMAIN-CONTAINING PROTEIN-RELATED"/>
    <property type="match status" value="1"/>
</dbReference>
<dbReference type="Proteomes" id="UP000830115">
    <property type="component" value="Chromosome"/>
</dbReference>
<proteinExistence type="predicted"/>
<gene>
    <name evidence="4" type="ORF">K9S39_09620</name>
</gene>
<keyword evidence="2" id="KW-0067">ATP-binding</keyword>
<dbReference type="Gene3D" id="3.40.50.12780">
    <property type="entry name" value="N-terminal domain of ligase-like"/>
    <property type="match status" value="1"/>
</dbReference>
<dbReference type="EMBL" id="CP086322">
    <property type="protein sequence ID" value="UQA92070.1"/>
    <property type="molecule type" value="Genomic_DNA"/>
</dbReference>
<evidence type="ECO:0000256" key="2">
    <source>
        <dbReference type="ARBA" id="ARBA00022840"/>
    </source>
</evidence>
<sequence length="611" mass="66671">MREITVPSLETAPRVGGLADSVFGHAEKTPDRVLFGRKVDGRWRDVTANEFRDEVLALAKGLLAQGIRFGDRVAVMSRTRYEWTLFDFALWSIGAEPVPVYPTASAEQLAWILHDTHAQGCVVEHEDHAMTLASVIDRLPGLTRVWQLDAGAVDILVADGERIGDDVVHRHRLAVTPDAVATIIYTSGTTGQPRGCVLTHGNFMAECDNLIARWRPIFEPPNGDQPSTLLFLPLAHVFGRMIQVGAVRAGGCLGHQPDMSAEALLPDFAAFRPTFVLAVPYVFEKVFNSARFKAETEGNLAAFDRAVDVAVRYAEARERSAFGKGPGPSPALRLQHLFFDTFVYGKVREAMGGRVQNAVSGGSTMGRRLGLFFEGAGVTIYEGYGLTESTAAATANPPGEVRFGTVGRPVPGMSLRLGDDGEIMLRGDTVFSGYLGDSEATAQALKDGWLATGDLGSLDEDGYLTITGRKKELIVTASGKNLSPAILEERVREHPLIEHCIVVGNDRPFVAALVTLDLQALEQWLSLRGKRPFDIAYPDPDMVRDPDLEAEIRRAISAANTLVSKAESIRAHRILPTPFTEENGLMTPSRKIKRRAIETAYARVIDAIYAR</sequence>
<name>A0ABY4M2X6_9ACTN</name>
<dbReference type="SUPFAM" id="SSF56801">
    <property type="entry name" value="Acetyl-CoA synthetase-like"/>
    <property type="match status" value="1"/>
</dbReference>
<dbReference type="RefSeq" id="WP_248862900.1">
    <property type="nucleotide sequence ID" value="NZ_CP086322.1"/>
</dbReference>
<protein>
    <submittedName>
        <fullName evidence="4">AMP-dependent synthetase/ligase</fullName>
    </submittedName>
</protein>